<dbReference type="InterPro" id="IPR013975">
    <property type="entry name" value="Tscrpt_reg_BetR_N"/>
</dbReference>
<keyword evidence="3" id="KW-1185">Reference proteome</keyword>
<dbReference type="KEGG" id="lvi:G7068_03160"/>
<dbReference type="AlphaFoldDB" id="A0A6G7XCM7"/>
<dbReference type="EMBL" id="CP049863">
    <property type="protein sequence ID" value="QIK62313.1"/>
    <property type="molecule type" value="Genomic_DNA"/>
</dbReference>
<evidence type="ECO:0000313" key="3">
    <source>
        <dbReference type="Proteomes" id="UP000502677"/>
    </source>
</evidence>
<name>A0A6G7XCM7_9MICO</name>
<reference evidence="2 3" key="1">
    <citation type="submission" date="2020-03" db="EMBL/GenBank/DDBJ databases">
        <title>Leucobacter sp. nov., isolated from beetles.</title>
        <authorList>
            <person name="Hyun D.-W."/>
            <person name="Bae J.-W."/>
        </authorList>
    </citation>
    <scope>NUCLEOTIDE SEQUENCE [LARGE SCALE GENOMIC DNA]</scope>
    <source>
        <strain evidence="2 3">HDW9C</strain>
    </source>
</reference>
<dbReference type="Pfam" id="PF08667">
    <property type="entry name" value="BetR"/>
    <property type="match status" value="1"/>
</dbReference>
<dbReference type="RefSeq" id="WP_166288745.1">
    <property type="nucleotide sequence ID" value="NZ_CP049863.1"/>
</dbReference>
<dbReference type="InterPro" id="IPR010982">
    <property type="entry name" value="Lambda_DNA-bd_dom_sf"/>
</dbReference>
<sequence length="80" mass="9230">MSSNMSYWQRIAGGVRAEMARQRKDANQLMEVLHLSRNSVYRRMNGDVPFNLNEIATVSEWLNVPISAFEFDPRESRIAA</sequence>
<evidence type="ECO:0000313" key="2">
    <source>
        <dbReference type="EMBL" id="QIK62313.1"/>
    </source>
</evidence>
<dbReference type="GO" id="GO:0003677">
    <property type="term" value="F:DNA binding"/>
    <property type="evidence" value="ECO:0007669"/>
    <property type="project" value="InterPro"/>
</dbReference>
<protein>
    <recommendedName>
        <fullName evidence="1">Transcription regulator BetR N-terminal domain-containing protein</fullName>
    </recommendedName>
</protein>
<accession>A0A6G7XCM7</accession>
<dbReference type="Proteomes" id="UP000502677">
    <property type="component" value="Chromosome"/>
</dbReference>
<organism evidence="2 3">
    <name type="scientific">Leucobacter viscericola</name>
    <dbReference type="NCBI Taxonomy" id="2714935"/>
    <lineage>
        <taxon>Bacteria</taxon>
        <taxon>Bacillati</taxon>
        <taxon>Actinomycetota</taxon>
        <taxon>Actinomycetes</taxon>
        <taxon>Micrococcales</taxon>
        <taxon>Microbacteriaceae</taxon>
        <taxon>Leucobacter</taxon>
    </lineage>
</organism>
<evidence type="ECO:0000259" key="1">
    <source>
        <dbReference type="Pfam" id="PF08667"/>
    </source>
</evidence>
<dbReference type="SUPFAM" id="SSF47413">
    <property type="entry name" value="lambda repressor-like DNA-binding domains"/>
    <property type="match status" value="1"/>
</dbReference>
<feature type="domain" description="Transcription regulator BetR N-terminal" evidence="1">
    <location>
        <begin position="16"/>
        <end position="67"/>
    </location>
</feature>
<gene>
    <name evidence="2" type="ORF">G7068_03160</name>
</gene>
<proteinExistence type="predicted"/>